<accession>A0A194XVV8</accession>
<organism evidence="2 3">
    <name type="scientific">Mollisia scopiformis</name>
    <name type="common">Conifer needle endophyte fungus</name>
    <name type="synonym">Phialocephala scopiformis</name>
    <dbReference type="NCBI Taxonomy" id="149040"/>
    <lineage>
        <taxon>Eukaryota</taxon>
        <taxon>Fungi</taxon>
        <taxon>Dikarya</taxon>
        <taxon>Ascomycota</taxon>
        <taxon>Pezizomycotina</taxon>
        <taxon>Leotiomycetes</taxon>
        <taxon>Helotiales</taxon>
        <taxon>Mollisiaceae</taxon>
        <taxon>Mollisia</taxon>
    </lineage>
</organism>
<evidence type="ECO:0000313" key="3">
    <source>
        <dbReference type="Proteomes" id="UP000070700"/>
    </source>
</evidence>
<keyword evidence="3" id="KW-1185">Reference proteome</keyword>
<dbReference type="InParanoid" id="A0A194XVV8"/>
<evidence type="ECO:0000313" key="2">
    <source>
        <dbReference type="EMBL" id="KUJ23852.1"/>
    </source>
</evidence>
<feature type="region of interest" description="Disordered" evidence="1">
    <location>
        <begin position="83"/>
        <end position="102"/>
    </location>
</feature>
<protein>
    <submittedName>
        <fullName evidence="2">Uncharacterized protein</fullName>
    </submittedName>
</protein>
<dbReference type="Proteomes" id="UP000070700">
    <property type="component" value="Unassembled WGS sequence"/>
</dbReference>
<dbReference type="RefSeq" id="XP_018078207.1">
    <property type="nucleotide sequence ID" value="XM_018212660.1"/>
</dbReference>
<dbReference type="AlphaFoldDB" id="A0A194XVV8"/>
<feature type="compositionally biased region" description="Polar residues" evidence="1">
    <location>
        <begin position="86"/>
        <end position="102"/>
    </location>
</feature>
<gene>
    <name evidence="2" type="ORF">LY89DRAFT_662645</name>
</gene>
<dbReference type="KEGG" id="psco:LY89DRAFT_662645"/>
<evidence type="ECO:0000256" key="1">
    <source>
        <dbReference type="SAM" id="MobiDB-lite"/>
    </source>
</evidence>
<proteinExistence type="predicted"/>
<name>A0A194XVV8_MOLSC</name>
<reference evidence="2 3" key="1">
    <citation type="submission" date="2015-10" db="EMBL/GenBank/DDBJ databases">
        <title>Full genome of DAOMC 229536 Phialocephala scopiformis, a fungal endophyte of spruce producing the potent anti-insectan compound rugulosin.</title>
        <authorList>
            <consortium name="DOE Joint Genome Institute"/>
            <person name="Walker A.K."/>
            <person name="Frasz S.L."/>
            <person name="Seifert K.A."/>
            <person name="Miller J.D."/>
            <person name="Mondo S.J."/>
            <person name="Labutti K."/>
            <person name="Lipzen A."/>
            <person name="Dockter R."/>
            <person name="Kennedy M."/>
            <person name="Grigoriev I.V."/>
            <person name="Spatafora J.W."/>
        </authorList>
    </citation>
    <scope>NUCLEOTIDE SEQUENCE [LARGE SCALE GENOMIC DNA]</scope>
    <source>
        <strain evidence="2 3">CBS 120377</strain>
    </source>
</reference>
<dbReference type="EMBL" id="KQ947404">
    <property type="protein sequence ID" value="KUJ23852.1"/>
    <property type="molecule type" value="Genomic_DNA"/>
</dbReference>
<sequence length="307" mass="34472">MNREFNQNPELVPRLKLNITISGAINVAGTPYNLHFYAGDLTEAEDSVPSSPAGKVFESSNSSEAGDLFLSKDESSGFFDLHNNRQEQLPSRSGTTTRNPRGQTYVYPNRADFEPTPGIQHHHSHQSLIETPQLGAGVFGSLGAFLGFMSPVSRERAIPQGSRTLTNEDYERDPDYVQAMINRHLFEKPAKWHLVWQDQDNGKDNDKLGNFSGSLYANDKPHCPGIGCGGTAGIRRLRDCAKNHWICHKCGPDGWRDYKAEPTSNVVRNEKKCTRCSHEHCKQCPDRGNLGFYYVKEAMKKFPEKWA</sequence>
<dbReference type="GeneID" id="28822386"/>